<dbReference type="Proteomes" id="UP000053447">
    <property type="component" value="Unassembled WGS sequence"/>
</dbReference>
<dbReference type="EMBL" id="LFWA01000002">
    <property type="protein sequence ID" value="KTW32282.1"/>
    <property type="molecule type" value="Genomic_DNA"/>
</dbReference>
<dbReference type="GO" id="GO:0006368">
    <property type="term" value="P:transcription elongation by RNA polymerase II"/>
    <property type="evidence" value="ECO:0007669"/>
    <property type="project" value="TreeGrafter"/>
</dbReference>
<proteinExistence type="inferred from homology"/>
<accession>A0A0W4ZV78</accession>
<dbReference type="eggNOG" id="KOG2688">
    <property type="taxonomic scope" value="Eukaryota"/>
</dbReference>
<dbReference type="GO" id="GO:0003723">
    <property type="term" value="F:RNA binding"/>
    <property type="evidence" value="ECO:0007669"/>
    <property type="project" value="InterPro"/>
</dbReference>
<evidence type="ECO:0000259" key="2">
    <source>
        <dbReference type="Pfam" id="PF01399"/>
    </source>
</evidence>
<dbReference type="VEuPathDB" id="FungiDB:T551_00373"/>
<dbReference type="RefSeq" id="XP_018230974.1">
    <property type="nucleotide sequence ID" value="XM_018372640.1"/>
</dbReference>
<dbReference type="GO" id="GO:0016973">
    <property type="term" value="P:poly(A)+ mRNA export from nucleus"/>
    <property type="evidence" value="ECO:0007669"/>
    <property type="project" value="TreeGrafter"/>
</dbReference>
<dbReference type="InterPro" id="IPR000717">
    <property type="entry name" value="PCI_dom"/>
</dbReference>
<feature type="domain" description="PCI" evidence="2">
    <location>
        <begin position="306"/>
        <end position="372"/>
    </location>
</feature>
<dbReference type="GO" id="GO:0003690">
    <property type="term" value="F:double-stranded DNA binding"/>
    <property type="evidence" value="ECO:0007669"/>
    <property type="project" value="InterPro"/>
</dbReference>
<dbReference type="InterPro" id="IPR045114">
    <property type="entry name" value="Csn12-like"/>
</dbReference>
<evidence type="ECO:0000313" key="3">
    <source>
        <dbReference type="EMBL" id="KTW32282.1"/>
    </source>
</evidence>
<evidence type="ECO:0000256" key="1">
    <source>
        <dbReference type="ARBA" id="ARBA00025771"/>
    </source>
</evidence>
<dbReference type="OrthoDB" id="10252687at2759"/>
<dbReference type="GO" id="GO:0000973">
    <property type="term" value="P:post-transcriptional tethering of RNA polymerase II gene DNA at nuclear periphery"/>
    <property type="evidence" value="ECO:0007669"/>
    <property type="project" value="TreeGrafter"/>
</dbReference>
<dbReference type="Gene3D" id="1.10.10.10">
    <property type="entry name" value="Winged helix-like DNA-binding domain superfamily/Winged helix DNA-binding domain"/>
    <property type="match status" value="1"/>
</dbReference>
<sequence length="393" mass="45575">MDNTLTGILQAINQSIFQRNGPFLGNLLSIRKDAKSLRELVLSGRFINPDHEISRILFDPLWVDVVSCFWKTSLALENKRDIVEATNEQSAAVLKGLLTWEAWVLPVLFAVCRDLEFLAFRADLFLRSKNEKAEKSEEAARMINKAFTICITDRAPIEMSRKWGTYYIIGVLFKIYFKINKFSLSKNVLRAIEVSEMPPLECFPKSHVVTYKYYLGVSAFLNEEYLVAETELMTSLELCQKNSLKNLELILTYLIPTLLLTSQKMPSSALLSKFSRLKDLYEPLKKYIRKGNLRGYDKLLLKKEKELVTRRIYLIIERIRDTCMRNLFRRVFLLNGGNTRIPIEQFHIALKHSGLDNDIAETECFLANMIYKVTMLHTSRTADDYFITKRSFS</sequence>
<dbReference type="AlphaFoldDB" id="A0A0W4ZV78"/>
<dbReference type="STRING" id="1408657.A0A0W4ZV78"/>
<comment type="caution">
    <text evidence="3">The sequence shown here is derived from an EMBL/GenBank/DDBJ whole genome shotgun (WGS) entry which is preliminary data.</text>
</comment>
<dbReference type="PANTHER" id="PTHR12732:SF0">
    <property type="entry name" value="PCI DOMAIN-CONTAINING PROTEIN 2"/>
    <property type="match status" value="1"/>
</dbReference>
<name>A0A0W4ZV78_PNEJ7</name>
<dbReference type="SMART" id="SM00753">
    <property type="entry name" value="PAM"/>
    <property type="match status" value="1"/>
</dbReference>
<dbReference type="Pfam" id="PF01399">
    <property type="entry name" value="PCI"/>
    <property type="match status" value="1"/>
</dbReference>
<dbReference type="InterPro" id="IPR036388">
    <property type="entry name" value="WH-like_DNA-bd_sf"/>
</dbReference>
<reference evidence="4" key="1">
    <citation type="journal article" date="2016" name="Nat. Commun.">
        <title>Genome analysis of three Pneumocystis species reveals adaptation mechanisms to life exclusively in mammalian hosts.</title>
        <authorList>
            <person name="Ma L."/>
            <person name="Chen Z."/>
            <person name="Huang D.W."/>
            <person name="Kutty G."/>
            <person name="Ishihara M."/>
            <person name="Wang H."/>
            <person name="Abouelleil A."/>
            <person name="Bishop L."/>
            <person name="Davey E."/>
            <person name="Deng R."/>
            <person name="Deng X."/>
            <person name="Fan L."/>
            <person name="Fantoni G."/>
            <person name="Fitzgerald M."/>
            <person name="Gogineni E."/>
            <person name="Goldberg J.M."/>
            <person name="Handley G."/>
            <person name="Hu X."/>
            <person name="Huber C."/>
            <person name="Jiao X."/>
            <person name="Jones K."/>
            <person name="Levin J.Z."/>
            <person name="Liu Y."/>
            <person name="Macdonald P."/>
            <person name="Melnikov A."/>
            <person name="Raley C."/>
            <person name="Sassi M."/>
            <person name="Sherman B.T."/>
            <person name="Song X."/>
            <person name="Sykes S."/>
            <person name="Tran B."/>
            <person name="Walsh L."/>
            <person name="Xia Y."/>
            <person name="Yang J."/>
            <person name="Young S."/>
            <person name="Zeng Q."/>
            <person name="Zheng X."/>
            <person name="Stephens R."/>
            <person name="Nusbaum C."/>
            <person name="Birren B.W."/>
            <person name="Azadi P."/>
            <person name="Lempicki R.A."/>
            <person name="Cuomo C.A."/>
            <person name="Kovacs J.A."/>
        </authorList>
    </citation>
    <scope>NUCLEOTIDE SEQUENCE [LARGE SCALE GENOMIC DNA]</scope>
    <source>
        <strain evidence="4">RU7</strain>
    </source>
</reference>
<organism evidence="3 4">
    <name type="scientific">Pneumocystis jirovecii (strain RU7)</name>
    <name type="common">Human pneumocystis pneumonia agent</name>
    <dbReference type="NCBI Taxonomy" id="1408657"/>
    <lineage>
        <taxon>Eukaryota</taxon>
        <taxon>Fungi</taxon>
        <taxon>Dikarya</taxon>
        <taxon>Ascomycota</taxon>
        <taxon>Taphrinomycotina</taxon>
        <taxon>Pneumocystomycetes</taxon>
        <taxon>Pneumocystaceae</taxon>
        <taxon>Pneumocystis</taxon>
    </lineage>
</organism>
<dbReference type="GO" id="GO:0070390">
    <property type="term" value="C:transcription export complex 2"/>
    <property type="evidence" value="ECO:0007669"/>
    <property type="project" value="TreeGrafter"/>
</dbReference>
<keyword evidence="4" id="KW-1185">Reference proteome</keyword>
<dbReference type="PANTHER" id="PTHR12732">
    <property type="entry name" value="UNCHARACTERIZED PROTEASOME COMPONENT REGION PCI-CONTAINING"/>
    <property type="match status" value="1"/>
</dbReference>
<evidence type="ECO:0000313" key="4">
    <source>
        <dbReference type="Proteomes" id="UP000053447"/>
    </source>
</evidence>
<comment type="similarity">
    <text evidence="1">Belongs to the CSN12 family.</text>
</comment>
<protein>
    <recommendedName>
        <fullName evidence="2">PCI domain-containing protein</fullName>
    </recommendedName>
</protein>
<dbReference type="GeneID" id="28938895"/>
<gene>
    <name evidence="3" type="ORF">T551_00373</name>
</gene>